<evidence type="ECO:0000313" key="4">
    <source>
        <dbReference type="EMBL" id="MBB5234110.1"/>
    </source>
</evidence>
<dbReference type="CDD" id="cd04301">
    <property type="entry name" value="NAT_SF"/>
    <property type="match status" value="1"/>
</dbReference>
<organism evidence="4 5">
    <name type="scientific">Deinococcus budaensis</name>
    <dbReference type="NCBI Taxonomy" id="1665626"/>
    <lineage>
        <taxon>Bacteria</taxon>
        <taxon>Thermotogati</taxon>
        <taxon>Deinococcota</taxon>
        <taxon>Deinococci</taxon>
        <taxon>Deinococcales</taxon>
        <taxon>Deinococcaceae</taxon>
        <taxon>Deinococcus</taxon>
    </lineage>
</organism>
<dbReference type="SUPFAM" id="SSF55729">
    <property type="entry name" value="Acyl-CoA N-acyltransferases (Nat)"/>
    <property type="match status" value="1"/>
</dbReference>
<keyword evidence="5" id="KW-1185">Reference proteome</keyword>
<reference evidence="4 5" key="1">
    <citation type="submission" date="2020-08" db="EMBL/GenBank/DDBJ databases">
        <title>Genomic Encyclopedia of Type Strains, Phase IV (KMG-IV): sequencing the most valuable type-strain genomes for metagenomic binning, comparative biology and taxonomic classification.</title>
        <authorList>
            <person name="Goeker M."/>
        </authorList>
    </citation>
    <scope>NUCLEOTIDE SEQUENCE [LARGE SCALE GENOMIC DNA]</scope>
    <source>
        <strain evidence="4 5">DSM 101791</strain>
    </source>
</reference>
<sequence>MLTRAALPSDLPAIFRLLNTLDLPVAGFEEHAGHLVLTEDDTGLLGVAGLEVHGTTGLLRSVAVAPSARGQGLAAQLVTHLLDQARAFQLQDVYLLTTTAQTYFPRFGFREVPRSIAPAALLASREFQDACPQSATLMHLAPTSQEDPMTQTIPGLAEQTATHTLLDALRTQPQLPLEFWLHGEVLVGPGYHVTEVKAVTIEAMDCGGRADAWRETVIQLKDGTAKEAQAGFLTTRKFLAIYDRVAKHVPVRGAAEVRFEYGNSTVPAMQYHVTHVEPQAGRVIVHLRTPGVQCKASDACGTPATAASDSGAGCAPESGCCSPAPAELISLS</sequence>
<dbReference type="Pfam" id="PF20001">
    <property type="entry name" value="DUF6428"/>
    <property type="match status" value="1"/>
</dbReference>
<evidence type="ECO:0000259" key="3">
    <source>
        <dbReference type="PROSITE" id="PS51186"/>
    </source>
</evidence>
<evidence type="ECO:0000256" key="2">
    <source>
        <dbReference type="ARBA" id="ARBA00023315"/>
    </source>
</evidence>
<dbReference type="PANTHER" id="PTHR43877">
    <property type="entry name" value="AMINOALKYLPHOSPHONATE N-ACETYLTRANSFERASE-RELATED-RELATED"/>
    <property type="match status" value="1"/>
</dbReference>
<dbReference type="InterPro" id="IPR045534">
    <property type="entry name" value="DUF6428"/>
</dbReference>
<keyword evidence="1 4" id="KW-0808">Transferase</keyword>
<keyword evidence="2" id="KW-0012">Acyltransferase</keyword>
<dbReference type="Gene3D" id="3.40.630.30">
    <property type="match status" value="1"/>
</dbReference>
<comment type="caution">
    <text evidence="4">The sequence shown here is derived from an EMBL/GenBank/DDBJ whole genome shotgun (WGS) entry which is preliminary data.</text>
</comment>
<name>A0A7W8LQ10_9DEIO</name>
<feature type="domain" description="N-acetyltransferase" evidence="3">
    <location>
        <begin position="1"/>
        <end position="128"/>
    </location>
</feature>
<evidence type="ECO:0000313" key="5">
    <source>
        <dbReference type="Proteomes" id="UP000525389"/>
    </source>
</evidence>
<dbReference type="InterPro" id="IPR016181">
    <property type="entry name" value="Acyl_CoA_acyltransferase"/>
</dbReference>
<dbReference type="RefSeq" id="WP_184027548.1">
    <property type="nucleotide sequence ID" value="NZ_JACHFN010000005.1"/>
</dbReference>
<dbReference type="Pfam" id="PF00583">
    <property type="entry name" value="Acetyltransf_1"/>
    <property type="match status" value="1"/>
</dbReference>
<accession>A0A7W8LQ10</accession>
<dbReference type="EMBL" id="JACHFN010000005">
    <property type="protein sequence ID" value="MBB5234110.1"/>
    <property type="molecule type" value="Genomic_DNA"/>
</dbReference>
<dbReference type="GO" id="GO:0016747">
    <property type="term" value="F:acyltransferase activity, transferring groups other than amino-acyl groups"/>
    <property type="evidence" value="ECO:0007669"/>
    <property type="project" value="InterPro"/>
</dbReference>
<dbReference type="Proteomes" id="UP000525389">
    <property type="component" value="Unassembled WGS sequence"/>
</dbReference>
<evidence type="ECO:0000256" key="1">
    <source>
        <dbReference type="ARBA" id="ARBA00022679"/>
    </source>
</evidence>
<dbReference type="InterPro" id="IPR000182">
    <property type="entry name" value="GNAT_dom"/>
</dbReference>
<dbReference type="PROSITE" id="PS51186">
    <property type="entry name" value="GNAT"/>
    <property type="match status" value="1"/>
</dbReference>
<dbReference type="InterPro" id="IPR050832">
    <property type="entry name" value="Bact_Acetyltransf"/>
</dbReference>
<gene>
    <name evidence="4" type="ORF">HNQ09_001548</name>
</gene>
<protein>
    <submittedName>
        <fullName evidence="4">N-acetylglutamate synthase-like GNAT family acetyltransferase</fullName>
    </submittedName>
</protein>
<dbReference type="NCBIfam" id="NF040501">
    <property type="entry name" value="resist_ArsN2"/>
    <property type="match status" value="1"/>
</dbReference>
<dbReference type="AlphaFoldDB" id="A0A7W8LQ10"/>
<proteinExistence type="predicted"/>